<reference evidence="1 2" key="1">
    <citation type="submission" date="2020-04" db="EMBL/GenBank/DDBJ databases">
        <title>Bacillus sp. UniB3 isolated from commercial digestive syrup.</title>
        <authorList>
            <person name="Thorat V."/>
            <person name="Kirdat K."/>
            <person name="Tiwarekar B."/>
            <person name="Yadav A."/>
        </authorList>
    </citation>
    <scope>NUCLEOTIDE SEQUENCE [LARGE SCALE GENOMIC DNA]</scope>
    <source>
        <strain evidence="1 2">UniB3</strain>
    </source>
</reference>
<dbReference type="RefSeq" id="WP_016201340.1">
    <property type="nucleotide sequence ID" value="NZ_JABBPK010000001.1"/>
</dbReference>
<evidence type="ECO:0008006" key="3">
    <source>
        <dbReference type="Google" id="ProtNLM"/>
    </source>
</evidence>
<gene>
    <name evidence="1" type="ORF">HHU08_02015</name>
</gene>
<evidence type="ECO:0000313" key="1">
    <source>
        <dbReference type="EMBL" id="NMO75814.1"/>
    </source>
</evidence>
<dbReference type="Proteomes" id="UP000588491">
    <property type="component" value="Unassembled WGS sequence"/>
</dbReference>
<organism evidence="1 2">
    <name type="scientific">Niallia alba</name>
    <dbReference type="NCBI Taxonomy" id="2729105"/>
    <lineage>
        <taxon>Bacteria</taxon>
        <taxon>Bacillati</taxon>
        <taxon>Bacillota</taxon>
        <taxon>Bacilli</taxon>
        <taxon>Bacillales</taxon>
        <taxon>Bacillaceae</taxon>
        <taxon>Niallia</taxon>
    </lineage>
</organism>
<proteinExistence type="predicted"/>
<dbReference type="EMBL" id="JABBPK010000001">
    <property type="protein sequence ID" value="NMO75814.1"/>
    <property type="molecule type" value="Genomic_DNA"/>
</dbReference>
<name>A0A7Y0PLV9_9BACI</name>
<accession>A0A7Y0PLV9</accession>
<evidence type="ECO:0000313" key="2">
    <source>
        <dbReference type="Proteomes" id="UP000588491"/>
    </source>
</evidence>
<keyword evidence="2" id="KW-1185">Reference proteome</keyword>
<sequence>MTDMYTMVKRAKADPEVLNELIQLFEPKVNKLMKRTNPNDMADLSQELKIMLIQSAYQYDLNSVPGFWEFKDKYKKEES</sequence>
<dbReference type="AlphaFoldDB" id="A0A7Y0PLV9"/>
<comment type="caution">
    <text evidence="1">The sequence shown here is derived from an EMBL/GenBank/DDBJ whole genome shotgun (WGS) entry which is preliminary data.</text>
</comment>
<protein>
    <recommendedName>
        <fullName evidence="3">Helix-turn-helix conjugative transposon-like domain-containing protein</fullName>
    </recommendedName>
</protein>